<dbReference type="SMART" id="SM01132">
    <property type="entry name" value="DIL"/>
    <property type="match status" value="1"/>
</dbReference>
<keyword evidence="1" id="KW-0175">Coiled coil</keyword>
<protein>
    <submittedName>
        <fullName evidence="4">Unconventional myosin-Va</fullName>
    </submittedName>
</protein>
<dbReference type="PROSITE" id="PS51126">
    <property type="entry name" value="DILUTE"/>
    <property type="match status" value="1"/>
</dbReference>
<feature type="region of interest" description="Disordered" evidence="2">
    <location>
        <begin position="114"/>
        <end position="141"/>
    </location>
</feature>
<organism evidence="4 5">
    <name type="scientific">Geodia barretti</name>
    <name type="common">Barrett's horny sponge</name>
    <dbReference type="NCBI Taxonomy" id="519541"/>
    <lineage>
        <taxon>Eukaryota</taxon>
        <taxon>Metazoa</taxon>
        <taxon>Porifera</taxon>
        <taxon>Demospongiae</taxon>
        <taxon>Heteroscleromorpha</taxon>
        <taxon>Tetractinellida</taxon>
        <taxon>Astrophorina</taxon>
        <taxon>Geodiidae</taxon>
        <taxon>Geodia</taxon>
    </lineage>
</organism>
<accession>A0AA35VTP6</accession>
<gene>
    <name evidence="4" type="ORF">GBAR_LOCUS835</name>
</gene>
<dbReference type="PANTHER" id="PTHR16027:SF6">
    <property type="entry name" value="DILUTE DOMAIN-CONTAINING PROTEIN"/>
    <property type="match status" value="1"/>
</dbReference>
<evidence type="ECO:0000313" key="4">
    <source>
        <dbReference type="EMBL" id="CAI7991815.1"/>
    </source>
</evidence>
<evidence type="ECO:0000256" key="1">
    <source>
        <dbReference type="SAM" id="Coils"/>
    </source>
</evidence>
<dbReference type="InterPro" id="IPR052072">
    <property type="entry name" value="Vascular_dev_regulator"/>
</dbReference>
<evidence type="ECO:0000259" key="3">
    <source>
        <dbReference type="PROSITE" id="PS51126"/>
    </source>
</evidence>
<feature type="coiled-coil region" evidence="1">
    <location>
        <begin position="25"/>
        <end position="104"/>
    </location>
</feature>
<proteinExistence type="predicted"/>
<evidence type="ECO:0000313" key="5">
    <source>
        <dbReference type="Proteomes" id="UP001174909"/>
    </source>
</evidence>
<reference evidence="4" key="1">
    <citation type="submission" date="2023-03" db="EMBL/GenBank/DDBJ databases">
        <authorList>
            <person name="Steffen K."/>
            <person name="Cardenas P."/>
        </authorList>
    </citation>
    <scope>NUCLEOTIDE SEQUENCE</scope>
</reference>
<dbReference type="Pfam" id="PF01843">
    <property type="entry name" value="DIL"/>
    <property type="match status" value="1"/>
</dbReference>
<dbReference type="GO" id="GO:0051020">
    <property type="term" value="F:GTPase binding"/>
    <property type="evidence" value="ECO:0007669"/>
    <property type="project" value="TreeGrafter"/>
</dbReference>
<dbReference type="PANTHER" id="PTHR16027">
    <property type="entry name" value="DILUTE DOMAIN-CONTAINING PROTEIN YPR089W"/>
    <property type="match status" value="1"/>
</dbReference>
<feature type="domain" description="Dilute" evidence="3">
    <location>
        <begin position="218"/>
        <end position="484"/>
    </location>
</feature>
<comment type="caution">
    <text evidence="4">The sequence shown here is derived from an EMBL/GenBank/DDBJ whole genome shotgun (WGS) entry which is preliminary data.</text>
</comment>
<dbReference type="InterPro" id="IPR002710">
    <property type="entry name" value="Dilute_dom"/>
</dbReference>
<name>A0AA35VTP6_GEOBA</name>
<sequence length="534" mass="59037">MLGNREISRELNKLDATNTKTVSTLRKLARDNSMLRHDLAAVREREDSSRRKVERSEGRVECLTNKVAVLKQALQQASVASSLNTSLQQEVARLTEDNLSLLETLEDVRKAERSGYRTPMSPRRRNTPCGADSPQRKSTISSAKRLVSFSNHAPSLSSRQPGWSRPQQSKLVKELVLELSPEGVSVENPCLPAHMIHVGLRYCRHVTGSCGVAMGFLDEVASAIQQVVQTGSSQFSILSFWLSNVVHLLGLLHKTSQTGMKPGPQAVVTSDLSARVDKLEVVGQATYRDLLQLIHNKIQPLIVPGVLECDSIPNISTVRPILGCHAGSHNPNITVTTITRELSAILEVLQAHRLPCEIVTAVTKQIFYTIHAFLLNNLLLRRDMCHWSKGIQIRYNLSQLEDWARANRLGGAEVLSQLLPSVEAAKLLQMKKSTAKDAESICELCTHLNPLQVQKLLTMYSPANEFEERVPASIIRLVAQKNGADLTDPAHLMASIDRVFPVTFPHSPSSDISSRGISLPPSLNHLDYLLSCHC</sequence>
<dbReference type="AlphaFoldDB" id="A0AA35VTP6"/>
<dbReference type="Proteomes" id="UP001174909">
    <property type="component" value="Unassembled WGS sequence"/>
</dbReference>
<evidence type="ECO:0000256" key="2">
    <source>
        <dbReference type="SAM" id="MobiDB-lite"/>
    </source>
</evidence>
<keyword evidence="5" id="KW-1185">Reference proteome</keyword>
<dbReference type="EMBL" id="CASHTH010000129">
    <property type="protein sequence ID" value="CAI7991815.1"/>
    <property type="molecule type" value="Genomic_DNA"/>
</dbReference>